<comment type="caution">
    <text evidence="7">The sequence shown here is derived from an EMBL/GenBank/DDBJ whole genome shotgun (WGS) entry which is preliminary data.</text>
</comment>
<dbReference type="AlphaFoldDB" id="A0A1D1USW9"/>
<name>A0A1D1USW9_RAMVA</name>
<evidence type="ECO:0000313" key="8">
    <source>
        <dbReference type="Proteomes" id="UP000186922"/>
    </source>
</evidence>
<keyword evidence="4 6" id="KW-1133">Transmembrane helix</keyword>
<dbReference type="OrthoDB" id="10040024at2759"/>
<organism evidence="7 8">
    <name type="scientific">Ramazzottius varieornatus</name>
    <name type="common">Water bear</name>
    <name type="synonym">Tardigrade</name>
    <dbReference type="NCBI Taxonomy" id="947166"/>
    <lineage>
        <taxon>Eukaryota</taxon>
        <taxon>Metazoa</taxon>
        <taxon>Ecdysozoa</taxon>
        <taxon>Tardigrada</taxon>
        <taxon>Eutardigrada</taxon>
        <taxon>Parachela</taxon>
        <taxon>Hypsibioidea</taxon>
        <taxon>Ramazzottiidae</taxon>
        <taxon>Ramazzottius</taxon>
    </lineage>
</organism>
<dbReference type="PROSITE" id="PS50895">
    <property type="entry name" value="SURF1"/>
    <property type="match status" value="1"/>
</dbReference>
<evidence type="ECO:0000313" key="7">
    <source>
        <dbReference type="EMBL" id="GAU90812.1"/>
    </source>
</evidence>
<keyword evidence="8" id="KW-1185">Reference proteome</keyword>
<protein>
    <recommendedName>
        <fullName evidence="6">SURF1-like protein</fullName>
    </recommendedName>
</protein>
<comment type="function">
    <text evidence="6">Probably involved in the biogenesis of the COX complex.</text>
</comment>
<dbReference type="CDD" id="cd06662">
    <property type="entry name" value="SURF1"/>
    <property type="match status" value="1"/>
</dbReference>
<dbReference type="Proteomes" id="UP000186922">
    <property type="component" value="Unassembled WGS sequence"/>
</dbReference>
<evidence type="ECO:0000256" key="5">
    <source>
        <dbReference type="ARBA" id="ARBA00023136"/>
    </source>
</evidence>
<evidence type="ECO:0000256" key="4">
    <source>
        <dbReference type="ARBA" id="ARBA00022989"/>
    </source>
</evidence>
<keyword evidence="6" id="KW-0999">Mitochondrion inner membrane</keyword>
<evidence type="ECO:0000256" key="2">
    <source>
        <dbReference type="ARBA" id="ARBA00007165"/>
    </source>
</evidence>
<dbReference type="GO" id="GO:0033617">
    <property type="term" value="P:mitochondrial respiratory chain complex IV assembly"/>
    <property type="evidence" value="ECO:0007669"/>
    <property type="project" value="TreeGrafter"/>
</dbReference>
<dbReference type="EMBL" id="BDGG01000001">
    <property type="protein sequence ID" value="GAU90812.1"/>
    <property type="molecule type" value="Genomic_DNA"/>
</dbReference>
<comment type="similarity">
    <text evidence="2 6">Belongs to the SURF1 family.</text>
</comment>
<feature type="transmembrane region" description="Helical" evidence="6">
    <location>
        <begin position="261"/>
        <end position="280"/>
    </location>
</feature>
<dbReference type="GO" id="GO:0005743">
    <property type="term" value="C:mitochondrial inner membrane"/>
    <property type="evidence" value="ECO:0007669"/>
    <property type="project" value="UniProtKB-SubCell"/>
</dbReference>
<dbReference type="STRING" id="947166.A0A1D1USW9"/>
<sequence length="288" mass="32446">MEKVTVVVLKFARASAWTARGSGRLIFLRSMHAEQVAKPDYFRRQADTARSRNYALLVFPAVTFCLGGWQLYRLQWKLGLIDERTSRMRIAPLTIDDLPDDLDKLREMEYRRVTVTGQFDHDNEIYLAPRSPLNNTGGGLISSSTNHGAHVITPFKISNTNTIILVDRGWVATNRINPSTRPDGQVQGEVTVTGVIRNSEKANNFTPDVRAGSASFPIRDIDQMASLRHTSPVFLEATKASDVRGGPVGGQTIVQMRNEHLNYAITWYALSALSFVLWYLKYVKRKTF</sequence>
<gene>
    <name evidence="7" type="primary">RvY_03177-1</name>
    <name evidence="7" type="synonym">RvY_03177.1</name>
    <name evidence="7" type="ORF">RvY_03177</name>
</gene>
<dbReference type="InterPro" id="IPR045214">
    <property type="entry name" value="Surf1/Surf4"/>
</dbReference>
<dbReference type="PANTHER" id="PTHR23427:SF2">
    <property type="entry name" value="SURFEIT LOCUS PROTEIN 1"/>
    <property type="match status" value="1"/>
</dbReference>
<comment type="subcellular location">
    <subcellularLocation>
        <location evidence="1">Membrane</location>
    </subcellularLocation>
    <subcellularLocation>
        <location evidence="6">Mitochondrion inner membrane</location>
        <topology evidence="6">Multi-pass membrane protein</topology>
    </subcellularLocation>
</comment>
<accession>A0A1D1USW9</accession>
<reference evidence="7 8" key="1">
    <citation type="journal article" date="2016" name="Nat. Commun.">
        <title>Extremotolerant tardigrade genome and improved radiotolerance of human cultured cells by tardigrade-unique protein.</title>
        <authorList>
            <person name="Hashimoto T."/>
            <person name="Horikawa D.D."/>
            <person name="Saito Y."/>
            <person name="Kuwahara H."/>
            <person name="Kozuka-Hata H."/>
            <person name="Shin-I T."/>
            <person name="Minakuchi Y."/>
            <person name="Ohishi K."/>
            <person name="Motoyama A."/>
            <person name="Aizu T."/>
            <person name="Enomoto A."/>
            <person name="Kondo K."/>
            <person name="Tanaka S."/>
            <person name="Hara Y."/>
            <person name="Koshikawa S."/>
            <person name="Sagara H."/>
            <person name="Miura T."/>
            <person name="Yokobori S."/>
            <person name="Miyagawa K."/>
            <person name="Suzuki Y."/>
            <person name="Kubo T."/>
            <person name="Oyama M."/>
            <person name="Kohara Y."/>
            <person name="Fujiyama A."/>
            <person name="Arakawa K."/>
            <person name="Katayama T."/>
            <person name="Toyoda A."/>
            <person name="Kunieda T."/>
        </authorList>
    </citation>
    <scope>NUCLEOTIDE SEQUENCE [LARGE SCALE GENOMIC DNA]</scope>
    <source>
        <strain evidence="7 8">YOKOZUNA-1</strain>
    </source>
</reference>
<proteinExistence type="inferred from homology"/>
<evidence type="ECO:0000256" key="6">
    <source>
        <dbReference type="RuleBase" id="RU363076"/>
    </source>
</evidence>
<evidence type="ECO:0000256" key="1">
    <source>
        <dbReference type="ARBA" id="ARBA00004370"/>
    </source>
</evidence>
<keyword evidence="5 6" id="KW-0472">Membrane</keyword>
<evidence type="ECO:0000256" key="3">
    <source>
        <dbReference type="ARBA" id="ARBA00022692"/>
    </source>
</evidence>
<dbReference type="Pfam" id="PF02104">
    <property type="entry name" value="SURF1"/>
    <property type="match status" value="1"/>
</dbReference>
<dbReference type="PANTHER" id="PTHR23427">
    <property type="entry name" value="SURFEIT LOCUS PROTEIN"/>
    <property type="match status" value="1"/>
</dbReference>
<keyword evidence="3 6" id="KW-0812">Transmembrane</keyword>
<keyword evidence="6" id="KW-0496">Mitochondrion</keyword>
<feature type="transmembrane region" description="Helical" evidence="6">
    <location>
        <begin position="53"/>
        <end position="72"/>
    </location>
</feature>
<dbReference type="InterPro" id="IPR002994">
    <property type="entry name" value="Surf1/Shy1"/>
</dbReference>